<reference evidence="4 5" key="1">
    <citation type="submission" date="2023-10" db="EMBL/GenBank/DDBJ databases">
        <title>Genomes of two closely related lineages of the louse Polyplax serrata with different host specificities.</title>
        <authorList>
            <person name="Martinu J."/>
            <person name="Tarabai H."/>
            <person name="Stefka J."/>
            <person name="Hypsa V."/>
        </authorList>
    </citation>
    <scope>NUCLEOTIDE SEQUENCE [LARGE SCALE GENOMIC DNA]</scope>
    <source>
        <strain evidence="4">HR10_N</strain>
    </source>
</reference>
<organism evidence="4 5">
    <name type="scientific">Polyplax serrata</name>
    <name type="common">Common mouse louse</name>
    <dbReference type="NCBI Taxonomy" id="468196"/>
    <lineage>
        <taxon>Eukaryota</taxon>
        <taxon>Metazoa</taxon>
        <taxon>Ecdysozoa</taxon>
        <taxon>Arthropoda</taxon>
        <taxon>Hexapoda</taxon>
        <taxon>Insecta</taxon>
        <taxon>Pterygota</taxon>
        <taxon>Neoptera</taxon>
        <taxon>Paraneoptera</taxon>
        <taxon>Psocodea</taxon>
        <taxon>Troctomorpha</taxon>
        <taxon>Phthiraptera</taxon>
        <taxon>Anoplura</taxon>
        <taxon>Polyplacidae</taxon>
        <taxon>Polyplax</taxon>
    </lineage>
</organism>
<dbReference type="GO" id="GO:0005774">
    <property type="term" value="C:vacuolar membrane"/>
    <property type="evidence" value="ECO:0007669"/>
    <property type="project" value="TreeGrafter"/>
</dbReference>
<dbReference type="PANTHER" id="PTHR12991">
    <property type="entry name" value="NITROGEN PERMEASE REGULATOR 2/TUMOR SUPPRESSOR CANDIDATE 4"/>
    <property type="match status" value="1"/>
</dbReference>
<dbReference type="SUPFAM" id="SSF56219">
    <property type="entry name" value="DNase I-like"/>
    <property type="match status" value="1"/>
</dbReference>
<dbReference type="EMBL" id="JAWJWE010000037">
    <property type="protein sequence ID" value="KAK6625001.1"/>
    <property type="molecule type" value="Genomic_DNA"/>
</dbReference>
<dbReference type="Gene3D" id="3.60.10.10">
    <property type="entry name" value="Endonuclease/exonuclease/phosphatase"/>
    <property type="match status" value="1"/>
</dbReference>
<comment type="caution">
    <text evidence="4">The sequence shown here is derived from an EMBL/GenBank/DDBJ whole genome shotgun (WGS) entry which is preliminary data.</text>
</comment>
<accession>A0AAN8RUK4</accession>
<dbReference type="Pfam" id="PF22669">
    <property type="entry name" value="Exo_endo_phos2"/>
    <property type="match status" value="1"/>
</dbReference>
<dbReference type="GO" id="GO:0046856">
    <property type="term" value="P:phosphatidylinositol dephosphorylation"/>
    <property type="evidence" value="ECO:0007669"/>
    <property type="project" value="InterPro"/>
</dbReference>
<proteinExistence type="inferred from homology"/>
<dbReference type="GO" id="GO:0034198">
    <property type="term" value="P:cellular response to amino acid starvation"/>
    <property type="evidence" value="ECO:0007669"/>
    <property type="project" value="TreeGrafter"/>
</dbReference>
<dbReference type="GO" id="GO:0005096">
    <property type="term" value="F:GTPase activator activity"/>
    <property type="evidence" value="ECO:0007669"/>
    <property type="project" value="TreeGrafter"/>
</dbReference>
<dbReference type="Pfam" id="PF06218">
    <property type="entry name" value="NPR2"/>
    <property type="match status" value="2"/>
</dbReference>
<comment type="similarity">
    <text evidence="2">Belongs to the NPR2 family.</text>
</comment>
<dbReference type="InterPro" id="IPR009348">
    <property type="entry name" value="NPR2-like"/>
</dbReference>
<dbReference type="InterPro" id="IPR036691">
    <property type="entry name" value="Endo/exonu/phosph_ase_sf"/>
</dbReference>
<dbReference type="GO" id="GO:0016791">
    <property type="term" value="F:phosphatase activity"/>
    <property type="evidence" value="ECO:0007669"/>
    <property type="project" value="InterPro"/>
</dbReference>
<sequence>MVSYCLSILIESANSSPIYIVSYNVACKPPEENLDELLSLEESEEKLPDLYVVGLQEVKAQLYNIVLDALLDDPWTIAFKQVTLTKLKTKNYVKLKTVRLQGLILSIYSKRKHLLNIRDVEMQYTKTGLGGFWGNKGCVAIRLNINGVSVCVVNTHLTPHDQNLQARIEDYNQIIGSTNFARQKETSSILFHDYVFWMGDHNFRIDEAIAHGEILDKIKAKKLNWLKDVDQLKSVMRSGQAFSELIEEPFDFPPTYKYIFKTSDYDPKRRPAWTDRILYKVNANAYENITLSAQMGFYKSFPNYQASDHKPIAGEFTFKVFSDYSDRVIEFSSIKKWYINEENVVSFNAEDIRISDWDWIGVFKHNFCALDEYVSFVYVNTVAAGVSKVLYNSDEASAVVTTSNRRKEIKFPDGMVRTEGKYCLMYLTADSGSVLGISPVFDAEFKPGVDNRFTNAMEGDESSSRFRASSRRSPVRLTAHTISSARQEIVPENFISKDTFDTVSVYIIPKAQLQRSTITVTLVDKKILGLPVKIDDKKYARNAFYFNLCFVCDAWARTVHYEPLLKKLSDYLIGMELESKFLSLQDKDENEKQRLSKMLNQVMEDLNSTKMCTLTEGVATTHLKVVKICADPTPVLDHQVPIFIENRGAFFEEQWDLTTQQVLPFIDGFNHISKIAAEADVENNLVKSCVQNLVYYGVVSLIPIFQYSNVYAGTPQLRKLAENSALQKECIEYVSKSLRHPPNFKDVFKFYASMVRGTTIKDLCIRLNPHSKRINERKLVQFGVLKGFIQRVYKYIIYVGSKDKLTNNPVYRHMNGLNSSDEICCATGLSAQQLEELMEKDQNLILIWK</sequence>
<dbReference type="PANTHER" id="PTHR12991:SF10">
    <property type="entry name" value="GATOR COMPLEX PROTEIN NPRL2"/>
    <property type="match status" value="1"/>
</dbReference>
<feature type="domain" description="Inositol polyphosphate-related phosphatase" evidence="3">
    <location>
        <begin position="14"/>
        <end position="325"/>
    </location>
</feature>
<dbReference type="Pfam" id="PF17751">
    <property type="entry name" value="SKICH"/>
    <property type="match status" value="1"/>
</dbReference>
<dbReference type="Gene3D" id="2.60.40.2840">
    <property type="match status" value="1"/>
</dbReference>
<evidence type="ECO:0000313" key="5">
    <source>
        <dbReference type="Proteomes" id="UP001372834"/>
    </source>
</evidence>
<dbReference type="InterPro" id="IPR041611">
    <property type="entry name" value="SKICH"/>
</dbReference>
<dbReference type="InterPro" id="IPR000300">
    <property type="entry name" value="IPPc"/>
</dbReference>
<dbReference type="AlphaFoldDB" id="A0AAN8RUK4"/>
<gene>
    <name evidence="4" type="ORF">RUM43_005292</name>
</gene>
<dbReference type="Proteomes" id="UP001372834">
    <property type="component" value="Unassembled WGS sequence"/>
</dbReference>
<comment type="similarity">
    <text evidence="1">Belongs to the inositol 1,4,5-trisphosphate 5-phosphatase type II family.</text>
</comment>
<dbReference type="GO" id="GO:1990130">
    <property type="term" value="C:GATOR1 complex"/>
    <property type="evidence" value="ECO:0007669"/>
    <property type="project" value="TreeGrafter"/>
</dbReference>
<dbReference type="SMART" id="SM00128">
    <property type="entry name" value="IPPc"/>
    <property type="match status" value="1"/>
</dbReference>
<dbReference type="GO" id="GO:1904262">
    <property type="term" value="P:negative regulation of TORC1 signaling"/>
    <property type="evidence" value="ECO:0007669"/>
    <property type="project" value="UniProtKB-ARBA"/>
</dbReference>
<name>A0AAN8RUK4_POLSC</name>
<evidence type="ECO:0000259" key="3">
    <source>
        <dbReference type="SMART" id="SM00128"/>
    </source>
</evidence>
<protein>
    <recommendedName>
        <fullName evidence="3">Inositol polyphosphate-related phosphatase domain-containing protein</fullName>
    </recommendedName>
</protein>
<evidence type="ECO:0000256" key="1">
    <source>
        <dbReference type="ARBA" id="ARBA00005910"/>
    </source>
</evidence>
<dbReference type="GO" id="GO:0010508">
    <property type="term" value="P:positive regulation of autophagy"/>
    <property type="evidence" value="ECO:0007669"/>
    <property type="project" value="TreeGrafter"/>
</dbReference>
<dbReference type="FunFam" id="3.60.10.10:FF:000060">
    <property type="entry name" value="Uncharacterized protein, isoform C"/>
    <property type="match status" value="1"/>
</dbReference>
<evidence type="ECO:0000256" key="2">
    <source>
        <dbReference type="ARBA" id="ARBA00008433"/>
    </source>
</evidence>
<evidence type="ECO:0000313" key="4">
    <source>
        <dbReference type="EMBL" id="KAK6625001.1"/>
    </source>
</evidence>